<dbReference type="Proteomes" id="UP000815325">
    <property type="component" value="Unassembled WGS sequence"/>
</dbReference>
<feature type="transmembrane region" description="Helical" evidence="1">
    <location>
        <begin position="113"/>
        <end position="137"/>
    </location>
</feature>
<organism evidence="2 3">
    <name type="scientific">Dunaliella salina</name>
    <name type="common">Green alga</name>
    <name type="synonym">Protococcus salinus</name>
    <dbReference type="NCBI Taxonomy" id="3046"/>
    <lineage>
        <taxon>Eukaryota</taxon>
        <taxon>Viridiplantae</taxon>
        <taxon>Chlorophyta</taxon>
        <taxon>core chlorophytes</taxon>
        <taxon>Chlorophyceae</taxon>
        <taxon>CS clade</taxon>
        <taxon>Chlamydomonadales</taxon>
        <taxon>Dunaliellaceae</taxon>
        <taxon>Dunaliella</taxon>
    </lineage>
</organism>
<comment type="caution">
    <text evidence="2">The sequence shown here is derived from an EMBL/GenBank/DDBJ whole genome shotgun (WGS) entry which is preliminary data.</text>
</comment>
<name>A0ABQ7GQI4_DUNSA</name>
<evidence type="ECO:0000313" key="2">
    <source>
        <dbReference type="EMBL" id="KAF5836869.1"/>
    </source>
</evidence>
<evidence type="ECO:0008006" key="4">
    <source>
        <dbReference type="Google" id="ProtNLM"/>
    </source>
</evidence>
<evidence type="ECO:0000256" key="1">
    <source>
        <dbReference type="SAM" id="Phobius"/>
    </source>
</evidence>
<reference evidence="2" key="1">
    <citation type="submission" date="2017-08" db="EMBL/GenBank/DDBJ databases">
        <authorList>
            <person name="Polle J.E."/>
            <person name="Barry K."/>
            <person name="Cushman J."/>
            <person name="Schmutz J."/>
            <person name="Tran D."/>
            <person name="Hathwaick L.T."/>
            <person name="Yim W.C."/>
            <person name="Jenkins J."/>
            <person name="Mckie-Krisberg Z.M."/>
            <person name="Prochnik S."/>
            <person name="Lindquist E."/>
            <person name="Dockter R.B."/>
            <person name="Adam C."/>
            <person name="Molina H."/>
            <person name="Bunkerborg J."/>
            <person name="Jin E."/>
            <person name="Buchheim M."/>
            <person name="Magnuson J."/>
        </authorList>
    </citation>
    <scope>NUCLEOTIDE SEQUENCE</scope>
    <source>
        <strain evidence="2">CCAP 19/18</strain>
    </source>
</reference>
<sequence length="138" mass="15556">MSRYSLEAEQFIQEERIPHALVEGKRSPLDGPTYRIRTPLRKVPSWSLRSCSRRPCPRRDSVESLALILSELQSISSQGLTGDAISPAQRTEVIHKARGVLQRKLREEEPYTSLELVGMAALVVLAILLPLACWFKFG</sequence>
<keyword evidence="1" id="KW-0472">Membrane</keyword>
<proteinExistence type="predicted"/>
<keyword evidence="1" id="KW-1133">Transmembrane helix</keyword>
<keyword evidence="3" id="KW-1185">Reference proteome</keyword>
<keyword evidence="1" id="KW-0812">Transmembrane</keyword>
<protein>
    <recommendedName>
        <fullName evidence="4">Encoded protein</fullName>
    </recommendedName>
</protein>
<accession>A0ABQ7GQI4</accession>
<gene>
    <name evidence="2" type="ORF">DUNSADRAFT_5308</name>
</gene>
<dbReference type="EMBL" id="MU069639">
    <property type="protein sequence ID" value="KAF5836869.1"/>
    <property type="molecule type" value="Genomic_DNA"/>
</dbReference>
<evidence type="ECO:0000313" key="3">
    <source>
        <dbReference type="Proteomes" id="UP000815325"/>
    </source>
</evidence>